<protein>
    <submittedName>
        <fullName evidence="2">DUF2911 family protein</fullName>
    </submittedName>
</protein>
<dbReference type="EMBL" id="SMAD01000002">
    <property type="protein sequence ID" value="TCS89187.1"/>
    <property type="molecule type" value="Genomic_DNA"/>
</dbReference>
<name>A0A4R3KUS9_9SPHI</name>
<gene>
    <name evidence="2" type="ORF">EDD80_102381</name>
</gene>
<dbReference type="AlphaFoldDB" id="A0A4R3KUS9"/>
<proteinExistence type="predicted"/>
<dbReference type="OrthoDB" id="195456at2"/>
<keyword evidence="3" id="KW-1185">Reference proteome</keyword>
<evidence type="ECO:0000313" key="3">
    <source>
        <dbReference type="Proteomes" id="UP000295807"/>
    </source>
</evidence>
<dbReference type="RefSeq" id="WP_132128272.1">
    <property type="nucleotide sequence ID" value="NZ_CP042432.1"/>
</dbReference>
<keyword evidence="1" id="KW-0732">Signal</keyword>
<comment type="caution">
    <text evidence="2">The sequence shown here is derived from an EMBL/GenBank/DDBJ whole genome shotgun (WGS) entry which is preliminary data.</text>
</comment>
<dbReference type="Proteomes" id="UP000295807">
    <property type="component" value="Unassembled WGS sequence"/>
</dbReference>
<evidence type="ECO:0000313" key="2">
    <source>
        <dbReference type="EMBL" id="TCS89187.1"/>
    </source>
</evidence>
<accession>A0A4R3KUS9</accession>
<dbReference type="InterPro" id="IPR021314">
    <property type="entry name" value="DUF2911"/>
</dbReference>
<sequence>MKKPGIILAVTLFVFSGSNVAAQESVTDIKLDKSPLDISYHRDADKQPLAKVQYSRPSKNGRTIFGELEPFGKVWRTGANESSEIRFFTDVSFGGKDIPAGTYSLFTIPDEENWTVILNSATDQWGGYSYDESKDVARVEVPAQRTAGTVELLTIYFDGENPAKSDLVIAWDNTVVKVPVEFNQ</sequence>
<feature type="chain" id="PRO_5020580565" evidence="1">
    <location>
        <begin position="22"/>
        <end position="184"/>
    </location>
</feature>
<feature type="signal peptide" evidence="1">
    <location>
        <begin position="1"/>
        <end position="21"/>
    </location>
</feature>
<dbReference type="Pfam" id="PF11138">
    <property type="entry name" value="DUF2911"/>
    <property type="match status" value="1"/>
</dbReference>
<reference evidence="2 3" key="1">
    <citation type="submission" date="2019-03" db="EMBL/GenBank/DDBJ databases">
        <title>Genomic Encyclopedia of Type Strains, Phase IV (KMG-IV): sequencing the most valuable type-strain genomes for metagenomic binning, comparative biology and taxonomic classification.</title>
        <authorList>
            <person name="Goeker M."/>
        </authorList>
    </citation>
    <scope>NUCLEOTIDE SEQUENCE [LARGE SCALE GENOMIC DNA]</scope>
    <source>
        <strain evidence="2 3">DSM 21100</strain>
    </source>
</reference>
<evidence type="ECO:0000256" key="1">
    <source>
        <dbReference type="SAM" id="SignalP"/>
    </source>
</evidence>
<organism evidence="2 3">
    <name type="scientific">Anseongella ginsenosidimutans</name>
    <dbReference type="NCBI Taxonomy" id="496056"/>
    <lineage>
        <taxon>Bacteria</taxon>
        <taxon>Pseudomonadati</taxon>
        <taxon>Bacteroidota</taxon>
        <taxon>Sphingobacteriia</taxon>
        <taxon>Sphingobacteriales</taxon>
        <taxon>Sphingobacteriaceae</taxon>
        <taxon>Anseongella</taxon>
    </lineage>
</organism>